<keyword evidence="4" id="KW-1185">Reference proteome</keyword>
<gene>
    <name evidence="3" type="ORF">AMYX_30920</name>
</gene>
<dbReference type="SUPFAM" id="SSF52980">
    <property type="entry name" value="Restriction endonuclease-like"/>
    <property type="match status" value="1"/>
</dbReference>
<dbReference type="GO" id="GO:0003676">
    <property type="term" value="F:nucleic acid binding"/>
    <property type="evidence" value="ECO:0007669"/>
    <property type="project" value="InterPro"/>
</dbReference>
<dbReference type="PANTHER" id="PTHR34039:SF1">
    <property type="entry name" value="UPF0102 PROTEIN YRAN"/>
    <property type="match status" value="1"/>
</dbReference>
<accession>A0A7I9VPR9</accession>
<dbReference type="NCBIfam" id="NF009154">
    <property type="entry name" value="PRK12497.3-3"/>
    <property type="match status" value="1"/>
</dbReference>
<evidence type="ECO:0000256" key="1">
    <source>
        <dbReference type="ARBA" id="ARBA00006738"/>
    </source>
</evidence>
<dbReference type="Proteomes" id="UP000503640">
    <property type="component" value="Unassembled WGS sequence"/>
</dbReference>
<dbReference type="EMBL" id="BJTG01000007">
    <property type="protein sequence ID" value="GEJ58351.1"/>
    <property type="molecule type" value="Genomic_DNA"/>
</dbReference>
<dbReference type="RefSeq" id="WP_176066806.1">
    <property type="nucleotide sequence ID" value="NZ_BJTG01000007.1"/>
</dbReference>
<evidence type="ECO:0000313" key="4">
    <source>
        <dbReference type="Proteomes" id="UP000503640"/>
    </source>
</evidence>
<dbReference type="HAMAP" id="MF_00048">
    <property type="entry name" value="UPF0102"/>
    <property type="match status" value="1"/>
</dbReference>
<proteinExistence type="inferred from homology"/>
<dbReference type="Pfam" id="PF02021">
    <property type="entry name" value="UPF0102"/>
    <property type="match status" value="1"/>
</dbReference>
<organism evidence="3 4">
    <name type="scientific">Anaeromyxobacter diazotrophicus</name>
    <dbReference type="NCBI Taxonomy" id="2590199"/>
    <lineage>
        <taxon>Bacteria</taxon>
        <taxon>Pseudomonadati</taxon>
        <taxon>Myxococcota</taxon>
        <taxon>Myxococcia</taxon>
        <taxon>Myxococcales</taxon>
        <taxon>Cystobacterineae</taxon>
        <taxon>Anaeromyxobacteraceae</taxon>
        <taxon>Anaeromyxobacter</taxon>
    </lineage>
</organism>
<comment type="similarity">
    <text evidence="1 2">Belongs to the UPF0102 family.</text>
</comment>
<dbReference type="NCBIfam" id="NF009150">
    <property type="entry name" value="PRK12497.1-3"/>
    <property type="match status" value="1"/>
</dbReference>
<dbReference type="AlphaFoldDB" id="A0A7I9VPR9"/>
<dbReference type="NCBIfam" id="TIGR00252">
    <property type="entry name" value="YraN family protein"/>
    <property type="match status" value="1"/>
</dbReference>
<name>A0A7I9VPR9_9BACT</name>
<reference evidence="4" key="1">
    <citation type="journal article" date="2020" name="Appl. Environ. Microbiol.">
        <title>Diazotrophic Anaeromyxobacter Isolates from Soils.</title>
        <authorList>
            <person name="Masuda Y."/>
            <person name="Yamanaka H."/>
            <person name="Xu Z.X."/>
            <person name="Shiratori Y."/>
            <person name="Aono T."/>
            <person name="Amachi S."/>
            <person name="Senoo K."/>
            <person name="Itoh H."/>
        </authorList>
    </citation>
    <scope>NUCLEOTIDE SEQUENCE [LARGE SCALE GENOMIC DNA]</scope>
    <source>
        <strain evidence="4">R267</strain>
    </source>
</reference>
<sequence>MTARPRGAAPAERGARGREAEALAAAFLEGQGYRVLARNHATRRGEVDLVCREGATLCFVEVRSRTRGDYGPPEESVTVAKARRVVGAATDWALRHGGLSQPMRFDVVAVDLSGPAPRCTLFRGAFDADGRWT</sequence>
<protein>
    <recommendedName>
        <fullName evidence="2">UPF0102 protein AMYX_30920</fullName>
    </recommendedName>
</protein>
<dbReference type="InterPro" id="IPR011335">
    <property type="entry name" value="Restrct_endonuc-II-like"/>
</dbReference>
<evidence type="ECO:0000256" key="2">
    <source>
        <dbReference type="HAMAP-Rule" id="MF_00048"/>
    </source>
</evidence>
<dbReference type="InterPro" id="IPR003509">
    <property type="entry name" value="UPF0102_YraN-like"/>
</dbReference>
<dbReference type="PANTHER" id="PTHR34039">
    <property type="entry name" value="UPF0102 PROTEIN YRAN"/>
    <property type="match status" value="1"/>
</dbReference>
<evidence type="ECO:0000313" key="3">
    <source>
        <dbReference type="EMBL" id="GEJ58351.1"/>
    </source>
</evidence>
<comment type="caution">
    <text evidence="3">The sequence shown here is derived from an EMBL/GenBank/DDBJ whole genome shotgun (WGS) entry which is preliminary data.</text>
</comment>
<dbReference type="Gene3D" id="3.40.1350.10">
    <property type="match status" value="1"/>
</dbReference>
<dbReference type="InterPro" id="IPR011856">
    <property type="entry name" value="tRNA_endonuc-like_dom_sf"/>
</dbReference>